<comment type="caution">
    <text evidence="2">The sequence shown here is derived from an EMBL/GenBank/DDBJ whole genome shotgun (WGS) entry which is preliminary data.</text>
</comment>
<dbReference type="OrthoDB" id="2718457at2"/>
<dbReference type="InParanoid" id="A0A5R8QGZ1"/>
<proteinExistence type="predicted"/>
<accession>A0A5R8QGZ1</accession>
<feature type="signal peptide" evidence="1">
    <location>
        <begin position="1"/>
        <end position="21"/>
    </location>
</feature>
<dbReference type="InterPro" id="IPR036699">
    <property type="entry name" value="YehR-like_sf"/>
</dbReference>
<dbReference type="SUPFAM" id="SSF160704">
    <property type="entry name" value="YehR-like"/>
    <property type="match status" value="1"/>
</dbReference>
<dbReference type="Pfam" id="PF06998">
    <property type="entry name" value="DUF1307"/>
    <property type="match status" value="1"/>
</dbReference>
<feature type="chain" id="PRO_5039364600" evidence="1">
    <location>
        <begin position="22"/>
        <end position="151"/>
    </location>
</feature>
<evidence type="ECO:0000256" key="1">
    <source>
        <dbReference type="SAM" id="SignalP"/>
    </source>
</evidence>
<keyword evidence="3" id="KW-1185">Reference proteome</keyword>
<dbReference type="PIRSF" id="PIRSF006187">
    <property type="entry name" value="DUF1307"/>
    <property type="match status" value="1"/>
</dbReference>
<keyword evidence="1" id="KW-0732">Signal</keyword>
<dbReference type="AlphaFoldDB" id="A0A5R8QGZ1"/>
<name>A0A5R8QGZ1_9FIRM</name>
<reference evidence="2 3" key="1">
    <citation type="submission" date="2019-05" db="EMBL/GenBank/DDBJ databases">
        <title>Culicoidintestinum kansasii gen. nov., sp. nov. from the gastrointestinal tract of the biting midge, Culicoides sonorensis.</title>
        <authorList>
            <person name="Neupane S."/>
            <person name="Ghosh A."/>
            <person name="Gunther S."/>
            <person name="Martin K."/>
            <person name="Zurek L."/>
        </authorList>
    </citation>
    <scope>NUCLEOTIDE SEQUENCE [LARGE SCALE GENOMIC DNA]</scope>
    <source>
        <strain evidence="2 3">CS-1</strain>
    </source>
</reference>
<dbReference type="InterPro" id="IPR009736">
    <property type="entry name" value="DUF1307"/>
</dbReference>
<evidence type="ECO:0000313" key="2">
    <source>
        <dbReference type="EMBL" id="TLG77285.1"/>
    </source>
</evidence>
<dbReference type="PROSITE" id="PS51257">
    <property type="entry name" value="PROKAR_LIPOPROTEIN"/>
    <property type="match status" value="1"/>
</dbReference>
<gene>
    <name evidence="2" type="ORF">FEZ08_01320</name>
</gene>
<organism evidence="2 3">
    <name type="scientific">Culicoidibacter larvae</name>
    <dbReference type="NCBI Taxonomy" id="2579976"/>
    <lineage>
        <taxon>Bacteria</taxon>
        <taxon>Bacillati</taxon>
        <taxon>Bacillota</taxon>
        <taxon>Culicoidibacteria</taxon>
        <taxon>Culicoidibacterales</taxon>
        <taxon>Culicoidibacteraceae</taxon>
        <taxon>Culicoidibacter</taxon>
    </lineage>
</organism>
<dbReference type="RefSeq" id="WP_138189893.1">
    <property type="nucleotide sequence ID" value="NZ_VBWP01000001.1"/>
</dbReference>
<evidence type="ECO:0000313" key="3">
    <source>
        <dbReference type="Proteomes" id="UP000306912"/>
    </source>
</evidence>
<protein>
    <submittedName>
        <fullName evidence="2">DUF1307 domain-containing protein</fullName>
    </submittedName>
</protein>
<dbReference type="Proteomes" id="UP000306912">
    <property type="component" value="Unassembled WGS sequence"/>
</dbReference>
<dbReference type="EMBL" id="VBWP01000001">
    <property type="protein sequence ID" value="TLG77285.1"/>
    <property type="molecule type" value="Genomic_DNA"/>
</dbReference>
<sequence>MKRILSVLAVFGLALAMVGCATPQEETTTYVAESNGVTMELTYYHTGDNVTKQTANNKIPYTSIGVTNAEDAKAILDPVAVQYQNVAGIKHSVEYTDTEVIETLEIDYATLDYDKAKTIPGITMDENAKNGVSLEKSEKLLLSQGYTKVTE</sequence>
<dbReference type="Gene3D" id="3.30.1830.10">
    <property type="entry name" value="YehR-like"/>
    <property type="match status" value="1"/>
</dbReference>